<evidence type="ECO:0000259" key="1">
    <source>
        <dbReference type="Pfam" id="PF13191"/>
    </source>
</evidence>
<dbReference type="STRING" id="335973.SAMN04488693_12826"/>
<reference evidence="2 3" key="1">
    <citation type="submission" date="2016-10" db="EMBL/GenBank/DDBJ databases">
        <authorList>
            <person name="de Groot N.N."/>
        </authorList>
    </citation>
    <scope>NUCLEOTIDE SEQUENCE [LARGE SCALE GENOMIC DNA]</scope>
    <source>
        <strain evidence="2 3">NP_1H</strain>
    </source>
</reference>
<organism evidence="2 3">
    <name type="scientific">Arthrobacter subterraneus</name>
    <dbReference type="NCBI Taxonomy" id="335973"/>
    <lineage>
        <taxon>Bacteria</taxon>
        <taxon>Bacillati</taxon>
        <taxon>Actinomycetota</taxon>
        <taxon>Actinomycetes</taxon>
        <taxon>Micrococcales</taxon>
        <taxon>Micrococcaceae</taxon>
        <taxon>Arthrobacter</taxon>
    </lineage>
</organism>
<dbReference type="Gene3D" id="3.40.50.300">
    <property type="entry name" value="P-loop containing nucleotide triphosphate hydrolases"/>
    <property type="match status" value="1"/>
</dbReference>
<dbReference type="Proteomes" id="UP000199258">
    <property type="component" value="Unassembled WGS sequence"/>
</dbReference>
<dbReference type="EMBL" id="FNDT01000028">
    <property type="protein sequence ID" value="SDI86512.1"/>
    <property type="molecule type" value="Genomic_DNA"/>
</dbReference>
<keyword evidence="3" id="KW-1185">Reference proteome</keyword>
<protein>
    <submittedName>
        <fullName evidence="2">AAA ATPase domain-containing protein</fullName>
    </submittedName>
</protein>
<feature type="domain" description="Orc1-like AAA ATPase" evidence="1">
    <location>
        <begin position="16"/>
        <end position="163"/>
    </location>
</feature>
<dbReference type="SUPFAM" id="SSF52540">
    <property type="entry name" value="P-loop containing nucleoside triphosphate hydrolases"/>
    <property type="match status" value="1"/>
</dbReference>
<gene>
    <name evidence="2" type="ORF">SAMN04488693_12826</name>
</gene>
<proteinExistence type="predicted"/>
<accession>A0A1G8P257</accession>
<name>A0A1G8P257_9MICC</name>
<dbReference type="AlphaFoldDB" id="A0A1G8P257"/>
<sequence length="371" mass="40882">MPNPFHASFGVSPPLLVGRDAGIADFMEALDDGPGSSGRATLYTGARGSGKTVMLNAIEDRAKERGWLVISETASPGFITRITRQHLPRLLRSFDPDAVRQKLTGITGPLNIGAVTWESVESHVVEAGLRNQVELLTDLLAEHETGLLITLDEIHQNQISELRDIATTVQHAFREGRELAFVGAGLTKTISGVVNDDVLTFLRRAERHTLGPVTPAEVKRALREPIETSGRTIGSDALQVMTEGTSGYPFLIQLVGAQTWRLHPRETEITVEDAEEGVTRALRRLGALVHEPALADASDIDKSFLLAMAKDDRPSKMSDIQERLKVNVNYASQYRLRLIAAELIQPVRRGYVDFALPYLREYLREHVAADI</sequence>
<dbReference type="InterPro" id="IPR027417">
    <property type="entry name" value="P-loop_NTPase"/>
</dbReference>
<dbReference type="OrthoDB" id="2020141at2"/>
<dbReference type="Pfam" id="PF13191">
    <property type="entry name" value="AAA_16"/>
    <property type="match status" value="1"/>
</dbReference>
<dbReference type="RefSeq" id="WP_090588280.1">
    <property type="nucleotide sequence ID" value="NZ_FNDT01000028.1"/>
</dbReference>
<evidence type="ECO:0000313" key="2">
    <source>
        <dbReference type="EMBL" id="SDI86512.1"/>
    </source>
</evidence>
<evidence type="ECO:0000313" key="3">
    <source>
        <dbReference type="Proteomes" id="UP000199258"/>
    </source>
</evidence>
<dbReference type="InterPro" id="IPR041664">
    <property type="entry name" value="AAA_16"/>
</dbReference>